<protein>
    <submittedName>
        <fullName evidence="3">GH3 auxin-responsive promoter</fullName>
    </submittedName>
</protein>
<evidence type="ECO:0000259" key="2">
    <source>
        <dbReference type="Pfam" id="PF23571"/>
    </source>
</evidence>
<dbReference type="GO" id="GO:0016881">
    <property type="term" value="F:acid-amino acid ligase activity"/>
    <property type="evidence" value="ECO:0007669"/>
    <property type="project" value="TreeGrafter"/>
</dbReference>
<dbReference type="Proteomes" id="UP000240572">
    <property type="component" value="Unassembled WGS sequence"/>
</dbReference>
<dbReference type="Pfam" id="PF03321">
    <property type="entry name" value="GH3"/>
    <property type="match status" value="1"/>
</dbReference>
<feature type="transmembrane region" description="Helical" evidence="1">
    <location>
        <begin position="17"/>
        <end position="45"/>
    </location>
</feature>
<keyword evidence="1" id="KW-0472">Membrane</keyword>
<accession>A0A2P8DDB0</accession>
<comment type="caution">
    <text evidence="3">The sequence shown here is derived from an EMBL/GenBank/DDBJ whole genome shotgun (WGS) entry which is preliminary data.</text>
</comment>
<keyword evidence="1" id="KW-1133">Transmembrane helix</keyword>
<keyword evidence="1" id="KW-0812">Transmembrane</keyword>
<keyword evidence="4" id="KW-1185">Reference proteome</keyword>
<dbReference type="GO" id="GO:0005737">
    <property type="term" value="C:cytoplasm"/>
    <property type="evidence" value="ECO:0007669"/>
    <property type="project" value="TreeGrafter"/>
</dbReference>
<dbReference type="Pfam" id="PF23571">
    <property type="entry name" value="GH3_M"/>
    <property type="match status" value="1"/>
</dbReference>
<dbReference type="InterPro" id="IPR004993">
    <property type="entry name" value="GH3"/>
</dbReference>
<feature type="domain" description="GH3 middle" evidence="2">
    <location>
        <begin position="339"/>
        <end position="404"/>
    </location>
</feature>
<gene>
    <name evidence="3" type="ORF">B0I18_1011380</name>
</gene>
<dbReference type="AlphaFoldDB" id="A0A2P8DDB0"/>
<evidence type="ECO:0000256" key="1">
    <source>
        <dbReference type="SAM" id="Phobius"/>
    </source>
</evidence>
<sequence>MNNCFFKMTIPRREPNISYLCWSAVCLITAGLILKYMALLGTLIARSLRIRKQFTIKVAPPRIYQRRVLRNLLERGQYTAFGKKYGFDKMLSESLDWEKEFREKVPLHNYNSMFSEWWHRCLEGEENVTWPGRVKYFALSSGTSESASKHIPVTRDMIRSTKKVGFKQFYSMTNFDIPPHTFEKGVLMLGGSTSLTESERGDYYEGDMSGISAKNMPRFLSNFFYKPGQKISRQPKWDERIKLIIENAPKWDVGILCGVPAWAQIVLEEIVKTYKLNSIHDMWPNLAIYIHGGVSFEPYKQNFKRLFSKPVTFIETYMASEGSFGFQARPGAKGIKLVLNVGILYEFVPFNQENFDENGELKQHPQTYFIHEVKEDVEYAVVLSTCAGAWRYLIGDVVKFTDVKEHEIMIVGRTKQFLSLCGEHTSVDNLNKAIDAVNQQLNVQIKEFTVAGFPYENLFAHKWYVGCDDPLDAAAARKIIDDTLCAINDDYAVERTSALKEVIVEVLPTQVFIDYLKHTGKFGAMNKFPRVLKGKQYQDWQAFLDGRKG</sequence>
<dbReference type="InterPro" id="IPR055377">
    <property type="entry name" value="GH3_M"/>
</dbReference>
<reference evidence="3 4" key="1">
    <citation type="submission" date="2018-03" db="EMBL/GenBank/DDBJ databases">
        <title>Genomic Encyclopedia of Type Strains, Phase III (KMG-III): the genomes of soil and plant-associated and newly described type strains.</title>
        <authorList>
            <person name="Whitman W."/>
        </authorList>
    </citation>
    <scope>NUCLEOTIDE SEQUENCE [LARGE SCALE GENOMIC DNA]</scope>
    <source>
        <strain evidence="3 4">CGMCC 1.12700</strain>
    </source>
</reference>
<dbReference type="PANTHER" id="PTHR31901:SF9">
    <property type="entry name" value="GH3 DOMAIN-CONTAINING PROTEIN"/>
    <property type="match status" value="1"/>
</dbReference>
<dbReference type="EMBL" id="PYGD01000001">
    <property type="protein sequence ID" value="PSK95214.1"/>
    <property type="molecule type" value="Genomic_DNA"/>
</dbReference>
<evidence type="ECO:0000313" key="3">
    <source>
        <dbReference type="EMBL" id="PSK95214.1"/>
    </source>
</evidence>
<evidence type="ECO:0000313" key="4">
    <source>
        <dbReference type="Proteomes" id="UP000240572"/>
    </source>
</evidence>
<dbReference type="PANTHER" id="PTHR31901">
    <property type="entry name" value="GH3 DOMAIN-CONTAINING PROTEIN"/>
    <property type="match status" value="1"/>
</dbReference>
<name>A0A2P8DDB0_9BACT</name>
<organism evidence="3 4">
    <name type="scientific">Taibaiella chishuiensis</name>
    <dbReference type="NCBI Taxonomy" id="1434707"/>
    <lineage>
        <taxon>Bacteria</taxon>
        <taxon>Pseudomonadati</taxon>
        <taxon>Bacteroidota</taxon>
        <taxon>Chitinophagia</taxon>
        <taxon>Chitinophagales</taxon>
        <taxon>Chitinophagaceae</taxon>
        <taxon>Taibaiella</taxon>
    </lineage>
</organism>
<proteinExistence type="predicted"/>